<protein>
    <submittedName>
        <fullName evidence="4">RHS repeat-associated core domain-containing protein</fullName>
    </submittedName>
</protein>
<reference evidence="4 5" key="1">
    <citation type="submission" date="2017-02" db="EMBL/GenBank/DDBJ databases">
        <authorList>
            <person name="Peterson S.W."/>
        </authorList>
    </citation>
    <scope>NUCLEOTIDE SEQUENCE [LARGE SCALE GENOMIC DNA]</scope>
    <source>
        <strain evidence="4 5">P15</strain>
    </source>
</reference>
<name>A0A1T5LK19_9GAMM</name>
<feature type="domain" description="Teneurin-like YD-shell" evidence="3">
    <location>
        <begin position="999"/>
        <end position="1269"/>
    </location>
</feature>
<feature type="domain" description="DUF6531" evidence="2">
    <location>
        <begin position="116"/>
        <end position="190"/>
    </location>
</feature>
<dbReference type="InterPro" id="IPR022385">
    <property type="entry name" value="Rhs_assc_core"/>
</dbReference>
<dbReference type="PANTHER" id="PTHR32305:SF15">
    <property type="entry name" value="PROTEIN RHSA-RELATED"/>
    <property type="match status" value="1"/>
</dbReference>
<keyword evidence="5" id="KW-1185">Reference proteome</keyword>
<gene>
    <name evidence="4" type="ORF">SAMN06296058_2645</name>
</gene>
<dbReference type="InterPro" id="IPR056823">
    <property type="entry name" value="TEN-like_YD-shell"/>
</dbReference>
<dbReference type="STRING" id="428993.SAMN06296058_2645"/>
<dbReference type="Pfam" id="PF25023">
    <property type="entry name" value="TEN_YD-shell"/>
    <property type="match status" value="2"/>
</dbReference>
<keyword evidence="1" id="KW-0677">Repeat</keyword>
<dbReference type="NCBIfam" id="TIGR03696">
    <property type="entry name" value="Rhs_assc_core"/>
    <property type="match status" value="1"/>
</dbReference>
<feature type="domain" description="Teneurin-like YD-shell" evidence="3">
    <location>
        <begin position="683"/>
        <end position="858"/>
    </location>
</feature>
<dbReference type="InterPro" id="IPR031325">
    <property type="entry name" value="RHS_repeat"/>
</dbReference>
<accession>A0A1T5LK19</accession>
<proteinExistence type="predicted"/>
<organism evidence="4 5">
    <name type="scientific">Pseudoxanthomonas indica</name>
    <dbReference type="NCBI Taxonomy" id="428993"/>
    <lineage>
        <taxon>Bacteria</taxon>
        <taxon>Pseudomonadati</taxon>
        <taxon>Pseudomonadota</taxon>
        <taxon>Gammaproteobacteria</taxon>
        <taxon>Lysobacterales</taxon>
        <taxon>Lysobacteraceae</taxon>
        <taxon>Pseudoxanthomonas</taxon>
    </lineage>
</organism>
<dbReference type="PANTHER" id="PTHR32305">
    <property type="match status" value="1"/>
</dbReference>
<dbReference type="NCBIfam" id="TIGR01643">
    <property type="entry name" value="YD_repeat_2x"/>
    <property type="match status" value="5"/>
</dbReference>
<sequence>MAKAHIQKPSGSSVADCKFQEPGYRLYWRGPSGWGNTIGNSENWHTYPSNNKCSARTGGPTQAMSSESLSCDRGCEYAAGQGGLPEQTGRTCHALPTFPDPFKNTCCTGDAAVTAGNPVNFNTGAKIATAVDFTAGSGRLEFSRIHSSGWRVTLLTEMGSTWQHTYMRKIATVDSDTVKVMRHSGEVYVFRKYGGAWMRDPDVPYTLEEMTSGGVLSGWVLRAPDDSDEFFDADGKLIAVDWGDGDSLALEYTGGQLTKVVDAHGRALLLGYTNGVVTSVATPDGSTLVYTYDTAMRITKVEINDGVSTSQIARYSYTSASYTKALTQRWDENNAIYGTWTYGSNGRVSRSVHGNPAGKIDELTFTYGTGTATVTDALGAQTTIGSTVIYGRARSTGADKICPSCNGKVFAAQTLDVNGYADTQVDFNGVLADLDFNPRGLLVKRVDSANEPDFKRTTETAWHSMFRKPVQRDVRDASGGLLTRQTFTYNSRGQSLHSTRWDANLTNGRAQTTAYCEPADIAANLCPLEGLVRAVDGPLPGIVDRTNFEYYPADEASCASAPSTCPYRKGDLWKVTNPLGHLVETLKYDGAGRVLSSRDANGVVTDRQYHARGWLTAVKVRGTDDAVETDDAITRIEYWPTGLVKRVTQPDGAYTQFTYDQAHRLTDVTDNGGNFIHYTLDFNGNRIKEDTKNSSGVLKRTLSRVFNQLGQLTTLADAQANPTDFTYDANGHSNTVTDALSRVTDSDYDPLNRLSRTLQDVGGIEAETKLAYGPLDNLTKVTDPKGLDTIYTYNGLGDLTQLSSPDTGVTTYTYDAAGNRATQTDARGIASTYSYDALGRISAISYPTSSLNVGYVYDTTQAACIAGETYSIGRTTRMDDASGNTQYCYNRLGQLVRKVQTTNGIPFTVRYAWDKAGQLIGMVYPDGSEVDYTRNALGQITAMGITRPGQAREVLVSQVTYLPFGPTAGWTFGNGRVMTRSYDQDYRPTAILDSAPGGLSLGFGYDVVGNLTKLGTVAGITSPAITFGYDTLGRLTRSEDGPTAVAIDAYSYDATGNRLSHSTATGTSAYTYPSGNHHLTYVGGTARGYDAVGNTTNIGSGREFVYSDANRLSQVKNGGTVAMNYTYNGRGEQVRRHLGSTNSYTIYDESGHWLGDYDSSGVALQQALWMDELPVGLIANGGQLHYIEPDHLGSPRVVIEVARNVAVWRWDLKGEAFGATTAEEDVDGDSVPLVLDMRFPGQRYDRHSALNQNYFRDYEPSTARYIQSDPIGLIAGTSTYTYIESNPLINYDLLGLAGGMDSPNATLRSAIARGDVRQLEAIMESLAPAEQQLAKEAIRKFNSRAADWISRECRGSINREFPSQFRDKTLKEILELSKSGDSMAKKAWKLLNDSRFRK</sequence>
<dbReference type="InterPro" id="IPR050708">
    <property type="entry name" value="T6SS_VgrG/RHS"/>
</dbReference>
<dbReference type="Proteomes" id="UP000190341">
    <property type="component" value="Unassembled WGS sequence"/>
</dbReference>
<evidence type="ECO:0000313" key="5">
    <source>
        <dbReference type="Proteomes" id="UP000190341"/>
    </source>
</evidence>
<dbReference type="Pfam" id="PF20148">
    <property type="entry name" value="DUF6531"/>
    <property type="match status" value="1"/>
</dbReference>
<dbReference type="Pfam" id="PF05593">
    <property type="entry name" value="RHS_repeat"/>
    <property type="match status" value="2"/>
</dbReference>
<evidence type="ECO:0000256" key="1">
    <source>
        <dbReference type="ARBA" id="ARBA00022737"/>
    </source>
</evidence>
<dbReference type="InterPro" id="IPR006530">
    <property type="entry name" value="YD"/>
</dbReference>
<evidence type="ECO:0000313" key="4">
    <source>
        <dbReference type="EMBL" id="SKC76306.1"/>
    </source>
</evidence>
<evidence type="ECO:0000259" key="3">
    <source>
        <dbReference type="Pfam" id="PF25023"/>
    </source>
</evidence>
<dbReference type="Gene3D" id="2.180.10.10">
    <property type="entry name" value="RHS repeat-associated core"/>
    <property type="match status" value="2"/>
</dbReference>
<dbReference type="InterPro" id="IPR045351">
    <property type="entry name" value="DUF6531"/>
</dbReference>
<evidence type="ECO:0000259" key="2">
    <source>
        <dbReference type="Pfam" id="PF20148"/>
    </source>
</evidence>
<dbReference type="EMBL" id="FUZV01000002">
    <property type="protein sequence ID" value="SKC76306.1"/>
    <property type="molecule type" value="Genomic_DNA"/>
</dbReference>